<feature type="compositionally biased region" description="Polar residues" evidence="1">
    <location>
        <begin position="173"/>
        <end position="188"/>
    </location>
</feature>
<feature type="region of interest" description="Disordered" evidence="1">
    <location>
        <begin position="1"/>
        <end position="20"/>
    </location>
</feature>
<dbReference type="AlphaFoldDB" id="A0AAV4PHJ1"/>
<name>A0AAV4PHJ1_9ARAC</name>
<proteinExistence type="predicted"/>
<dbReference type="EMBL" id="BPLQ01002757">
    <property type="protein sequence ID" value="GIX95553.1"/>
    <property type="molecule type" value="Genomic_DNA"/>
</dbReference>
<comment type="caution">
    <text evidence="2">The sequence shown here is derived from an EMBL/GenBank/DDBJ whole genome shotgun (WGS) entry which is preliminary data.</text>
</comment>
<protein>
    <submittedName>
        <fullName evidence="2">Uncharacterized protein</fullName>
    </submittedName>
</protein>
<dbReference type="Proteomes" id="UP001054837">
    <property type="component" value="Unassembled WGS sequence"/>
</dbReference>
<organism evidence="2 3">
    <name type="scientific">Caerostris darwini</name>
    <dbReference type="NCBI Taxonomy" id="1538125"/>
    <lineage>
        <taxon>Eukaryota</taxon>
        <taxon>Metazoa</taxon>
        <taxon>Ecdysozoa</taxon>
        <taxon>Arthropoda</taxon>
        <taxon>Chelicerata</taxon>
        <taxon>Arachnida</taxon>
        <taxon>Araneae</taxon>
        <taxon>Araneomorphae</taxon>
        <taxon>Entelegynae</taxon>
        <taxon>Araneoidea</taxon>
        <taxon>Araneidae</taxon>
        <taxon>Caerostris</taxon>
    </lineage>
</organism>
<accession>A0AAV4PHJ1</accession>
<keyword evidence="3" id="KW-1185">Reference proteome</keyword>
<sequence>MSQTSSGPPAVDLTSPESPPLCEQGIIEDATKTINDNSMDISQSATEDELKDNNYLLAHPAIKNNVEPTIEHYLFFDDLLKEAATLMDKVHKSASAANNVRSPSWEITSMKIEECSRRIRAICTYTGVPASLLPTKKELLEMRKQKDLETLNREAEIQAAREKHEKEAPPAPVTNQIDTSATTQTNGAATKRKTPTSDDDDESFTVVKARKEKRPTFTSRPVNESRAYSEVLRQANQGKQVSHAPQPITAQEVPLPRANPNLPAPAVTERVVYNSGCSLSEILQCLMDLQKDNPSHSHIILQAFGLAKDKMRNSQDKFDMGYHLFATYTQVLSTSEFCTA</sequence>
<evidence type="ECO:0000313" key="3">
    <source>
        <dbReference type="Proteomes" id="UP001054837"/>
    </source>
</evidence>
<reference evidence="2 3" key="1">
    <citation type="submission" date="2021-06" db="EMBL/GenBank/DDBJ databases">
        <title>Caerostris darwini draft genome.</title>
        <authorList>
            <person name="Kono N."/>
            <person name="Arakawa K."/>
        </authorList>
    </citation>
    <scope>NUCLEOTIDE SEQUENCE [LARGE SCALE GENOMIC DNA]</scope>
</reference>
<gene>
    <name evidence="2" type="ORF">CDAR_180281</name>
</gene>
<evidence type="ECO:0000256" key="1">
    <source>
        <dbReference type="SAM" id="MobiDB-lite"/>
    </source>
</evidence>
<evidence type="ECO:0000313" key="2">
    <source>
        <dbReference type="EMBL" id="GIX95553.1"/>
    </source>
</evidence>
<feature type="region of interest" description="Disordered" evidence="1">
    <location>
        <begin position="161"/>
        <end position="257"/>
    </location>
</feature>